<dbReference type="PROSITE" id="PS51257">
    <property type="entry name" value="PROKAR_LIPOPROTEIN"/>
    <property type="match status" value="1"/>
</dbReference>
<keyword evidence="1" id="KW-0472">Membrane</keyword>
<dbReference type="OrthoDB" id="4159814at2759"/>
<name>A0A2I1DHS7_ASPC2</name>
<feature type="transmembrane region" description="Helical" evidence="1">
    <location>
        <begin position="7"/>
        <end position="29"/>
    </location>
</feature>
<keyword evidence="1" id="KW-0812">Transmembrane</keyword>
<keyword evidence="3" id="KW-1185">Reference proteome</keyword>
<dbReference type="EMBL" id="MSFM01000001">
    <property type="protein sequence ID" value="PKY09419.1"/>
    <property type="molecule type" value="Genomic_DNA"/>
</dbReference>
<comment type="caution">
    <text evidence="2">The sequence shown here is derived from an EMBL/GenBank/DDBJ whole genome shotgun (WGS) entry which is preliminary data.</text>
</comment>
<evidence type="ECO:0000313" key="3">
    <source>
        <dbReference type="Proteomes" id="UP000234254"/>
    </source>
</evidence>
<dbReference type="AlphaFoldDB" id="A0A2I1DHS7"/>
<reference evidence="2" key="1">
    <citation type="submission" date="2016-12" db="EMBL/GenBank/DDBJ databases">
        <title>The genomes of Aspergillus section Nigri reveals drivers in fungal speciation.</title>
        <authorList>
            <consortium name="DOE Joint Genome Institute"/>
            <person name="Vesth T.C."/>
            <person name="Nybo J."/>
            <person name="Theobald S."/>
            <person name="Brandl J."/>
            <person name="Frisvad J.C."/>
            <person name="Nielsen K.F."/>
            <person name="Lyhne E.K."/>
            <person name="Kogle M.E."/>
            <person name="Kuo A."/>
            <person name="Riley R."/>
            <person name="Clum A."/>
            <person name="Nolan M."/>
            <person name="Lipzen A."/>
            <person name="Salamov A."/>
            <person name="Henrissat B."/>
            <person name="Wiebenga A."/>
            <person name="De vries R.P."/>
            <person name="Grigoriev I.V."/>
            <person name="Mortensen U.H."/>
            <person name="Andersen M.R."/>
            <person name="Baker S.E."/>
        </authorList>
    </citation>
    <scope>NUCLEOTIDE SEQUENCE</scope>
    <source>
        <strain evidence="2">IBT 28561</strain>
    </source>
</reference>
<dbReference type="GeneID" id="36544096"/>
<sequence>MSASSKYSLYVFVVLVGCVVALFIGMGMFRMYQPLDRDHPYGDIAPEQKSYMRNLRRRSFNALAIAARRPDRVYTVS</sequence>
<accession>A0A2I1DHS7</accession>
<gene>
    <name evidence="2" type="ORF">P168DRAFT_287419</name>
</gene>
<evidence type="ECO:0000313" key="2">
    <source>
        <dbReference type="EMBL" id="PKY09419.1"/>
    </source>
</evidence>
<proteinExistence type="predicted"/>
<dbReference type="RefSeq" id="XP_024698013.1">
    <property type="nucleotide sequence ID" value="XM_024836572.1"/>
</dbReference>
<keyword evidence="1" id="KW-1133">Transmembrane helix</keyword>
<dbReference type="VEuPathDB" id="FungiDB:P168DRAFT_287419"/>
<evidence type="ECO:0000256" key="1">
    <source>
        <dbReference type="SAM" id="Phobius"/>
    </source>
</evidence>
<organism evidence="2 3">
    <name type="scientific">Aspergillus campestris (strain IBT 28561)</name>
    <dbReference type="NCBI Taxonomy" id="1392248"/>
    <lineage>
        <taxon>Eukaryota</taxon>
        <taxon>Fungi</taxon>
        <taxon>Dikarya</taxon>
        <taxon>Ascomycota</taxon>
        <taxon>Pezizomycotina</taxon>
        <taxon>Eurotiomycetes</taxon>
        <taxon>Eurotiomycetidae</taxon>
        <taxon>Eurotiales</taxon>
        <taxon>Aspergillaceae</taxon>
        <taxon>Aspergillus</taxon>
        <taxon>Aspergillus subgen. Circumdati</taxon>
    </lineage>
</organism>
<dbReference type="Proteomes" id="UP000234254">
    <property type="component" value="Unassembled WGS sequence"/>
</dbReference>
<protein>
    <submittedName>
        <fullName evidence="2">Uncharacterized protein</fullName>
    </submittedName>
</protein>